<keyword evidence="2" id="KW-1185">Reference proteome</keyword>
<reference evidence="2" key="1">
    <citation type="submission" date="2015-07" db="EMBL/GenBank/DDBJ databases">
        <title>Genome sequencing project for genomic taxonomy and phylogenomics of Bacillus-like bacteria.</title>
        <authorList>
            <person name="Liu B."/>
            <person name="Wang J."/>
            <person name="Zhu Y."/>
            <person name="Liu G."/>
            <person name="Chen Q."/>
            <person name="Chen Z."/>
            <person name="Lan J."/>
            <person name="Che J."/>
            <person name="Ge C."/>
            <person name="Shi H."/>
            <person name="Pan Z."/>
            <person name="Liu X."/>
        </authorList>
    </citation>
    <scope>NUCLEOTIDE SEQUENCE [LARGE SCALE GENOMIC DNA]</scope>
    <source>
        <strain evidence="2">FJAT-27997</strain>
    </source>
</reference>
<dbReference type="PATRIC" id="fig|1679170.3.peg.2987"/>
<proteinExistence type="predicted"/>
<evidence type="ECO:0000313" key="1">
    <source>
        <dbReference type="EMBL" id="KMY50316.1"/>
    </source>
</evidence>
<sequence length="185" mass="21753">MKLSLNTWFEKGMSFDEYRKSMEVNRDELSRVYEKVDFTEEDLQFFANLANEKWRGVVLTADWCGDASFCVPIIQRIGEESNMELKFLIRDENLELMDQYLTNGTARSIPIFVFIDEAGNEQRVWGPRAEKVQEFLQTLLINLPDKDASDFKDKQKEVFGQFKEKVTTDPDMWRVVIESVITRLK</sequence>
<evidence type="ECO:0000313" key="2">
    <source>
        <dbReference type="Proteomes" id="UP000037146"/>
    </source>
</evidence>
<dbReference type="EMBL" id="LFZW01000001">
    <property type="protein sequence ID" value="KMY50316.1"/>
    <property type="molecule type" value="Genomic_DNA"/>
</dbReference>
<gene>
    <name evidence="1" type="ORF">AC625_13090</name>
</gene>
<accession>A0A0K9GUJ9</accession>
<protein>
    <submittedName>
        <fullName evidence="1">Thioredoxin</fullName>
    </submittedName>
</protein>
<dbReference type="InterPro" id="IPR036249">
    <property type="entry name" value="Thioredoxin-like_sf"/>
</dbReference>
<dbReference type="AlphaFoldDB" id="A0A0K9GUJ9"/>
<dbReference type="Gene3D" id="3.40.30.10">
    <property type="entry name" value="Glutaredoxin"/>
    <property type="match status" value="1"/>
</dbReference>
<dbReference type="STRING" id="1679170.AC625_13090"/>
<comment type="caution">
    <text evidence="1">The sequence shown here is derived from an EMBL/GenBank/DDBJ whole genome shotgun (WGS) entry which is preliminary data.</text>
</comment>
<name>A0A0K9GUJ9_9BACI</name>
<dbReference type="Pfam" id="PF14595">
    <property type="entry name" value="Thioredoxin_9"/>
    <property type="match status" value="1"/>
</dbReference>
<dbReference type="SUPFAM" id="SSF52833">
    <property type="entry name" value="Thioredoxin-like"/>
    <property type="match status" value="1"/>
</dbReference>
<organism evidence="1 2">
    <name type="scientific">Peribacillus loiseleuriae</name>
    <dbReference type="NCBI Taxonomy" id="1679170"/>
    <lineage>
        <taxon>Bacteria</taxon>
        <taxon>Bacillati</taxon>
        <taxon>Bacillota</taxon>
        <taxon>Bacilli</taxon>
        <taxon>Bacillales</taxon>
        <taxon>Bacillaceae</taxon>
        <taxon>Peribacillus</taxon>
    </lineage>
</organism>
<dbReference type="Proteomes" id="UP000037146">
    <property type="component" value="Unassembled WGS sequence"/>
</dbReference>